<reference evidence="2" key="1">
    <citation type="submission" date="2020-11" db="EMBL/GenBank/DDBJ databases">
        <authorList>
            <person name="Tran Van P."/>
        </authorList>
    </citation>
    <scope>NUCLEOTIDE SEQUENCE</scope>
</reference>
<dbReference type="Gene3D" id="1.25.40.10">
    <property type="entry name" value="Tetratricopeptide repeat domain"/>
    <property type="match status" value="1"/>
</dbReference>
<evidence type="ECO:0000256" key="1">
    <source>
        <dbReference type="SAM" id="MobiDB-lite"/>
    </source>
</evidence>
<feature type="compositionally biased region" description="Basic and acidic residues" evidence="1">
    <location>
        <begin position="205"/>
        <end position="228"/>
    </location>
</feature>
<organism evidence="2">
    <name type="scientific">Cyprideis torosa</name>
    <dbReference type="NCBI Taxonomy" id="163714"/>
    <lineage>
        <taxon>Eukaryota</taxon>
        <taxon>Metazoa</taxon>
        <taxon>Ecdysozoa</taxon>
        <taxon>Arthropoda</taxon>
        <taxon>Crustacea</taxon>
        <taxon>Oligostraca</taxon>
        <taxon>Ostracoda</taxon>
        <taxon>Podocopa</taxon>
        <taxon>Podocopida</taxon>
        <taxon>Cytherocopina</taxon>
        <taxon>Cytheroidea</taxon>
        <taxon>Cytherideidae</taxon>
        <taxon>Cyprideis</taxon>
    </lineage>
</organism>
<dbReference type="EMBL" id="OB663768">
    <property type="protein sequence ID" value="CAD7231678.1"/>
    <property type="molecule type" value="Genomic_DNA"/>
</dbReference>
<dbReference type="AlphaFoldDB" id="A0A7R8WHD0"/>
<evidence type="ECO:0000313" key="2">
    <source>
        <dbReference type="EMBL" id="CAD7231678.1"/>
    </source>
</evidence>
<dbReference type="CDD" id="cd24142">
    <property type="entry name" value="ACL4-like"/>
    <property type="match status" value="1"/>
</dbReference>
<name>A0A7R8WHD0_9CRUS</name>
<protein>
    <submittedName>
        <fullName evidence="2">Uncharacterized protein</fullName>
    </submittedName>
</protein>
<gene>
    <name evidence="2" type="ORF">CTOB1V02_LOCUS9523</name>
</gene>
<accession>A0A7R8WHD0</accession>
<proteinExistence type="predicted"/>
<feature type="region of interest" description="Disordered" evidence="1">
    <location>
        <begin position="205"/>
        <end position="258"/>
    </location>
</feature>
<dbReference type="SUPFAM" id="SSF48452">
    <property type="entry name" value="TPR-like"/>
    <property type="match status" value="1"/>
</dbReference>
<sequence length="258" mass="29033">MSGKDSETHTKRAIHLMRKEIHRKEKCMHSSLRSIKRDLSNGLASLCELYMTDLCDEDEAEENCIRCADEAIDVDPNNPDAYLPKTSYLLMKGQVTGQDGARSLLEKSVSLWLPGATALRLNQTPPPGFSEEMIPCYPQRTAAAKLAIELEMWDAASEILEGLLEEKDDVIETWYLSGVACHLQKDVSSARMYFENALTVAEKTPKDELSHEMMEDIREKLRTLPPKEESEDNVTDDDDDGSDDNSEDEVMDADDGDR</sequence>
<dbReference type="OrthoDB" id="1914839at2759"/>
<dbReference type="InterPro" id="IPR011990">
    <property type="entry name" value="TPR-like_helical_dom_sf"/>
</dbReference>
<feature type="compositionally biased region" description="Acidic residues" evidence="1">
    <location>
        <begin position="229"/>
        <end position="258"/>
    </location>
</feature>